<accession>A0A246GE04</accession>
<sequence>MRIVQLIDSLQVGGAERMAVNYANALSKVVKFSGLIVTRKEGLLKEQITDSVQYLFLNRKKILDFDAYLVSRKYLIHNKITHIQAHSSSFFWAFLLKLTIPNIKIIWHDHFGNRPNISNKQKFILQLCSLFFYRVLSVSNHLSNWAKKELMCKKILYLPNFVVLNEENNQVFLKGTKGKRILCLANLRVEKNHLMLLEVAFKLKKEFPEWTFHLIGNDNNDSYSALIKKKITELELEQNVFVYGSFSNVNYILNQSDIGVLTSNFEGLPMALLEYGFAGLPVVTTNVGEIPNVFKSDFGFMVEFKNEKLFLNALISLIKNPERKEKGIKFSMFVIEQFSENAILKKFLEYCV</sequence>
<dbReference type="PANTHER" id="PTHR12526">
    <property type="entry name" value="GLYCOSYLTRANSFERASE"/>
    <property type="match status" value="1"/>
</dbReference>
<feature type="domain" description="Glycosyltransferase subfamily 4-like N-terminal" evidence="2">
    <location>
        <begin position="12"/>
        <end position="164"/>
    </location>
</feature>
<protein>
    <recommendedName>
        <fullName evidence="5">Glycosyltransferase</fullName>
    </recommendedName>
</protein>
<dbReference type="SUPFAM" id="SSF53756">
    <property type="entry name" value="UDP-Glycosyltransferase/glycogen phosphorylase"/>
    <property type="match status" value="1"/>
</dbReference>
<evidence type="ECO:0000259" key="2">
    <source>
        <dbReference type="Pfam" id="PF13439"/>
    </source>
</evidence>
<gene>
    <name evidence="3" type="ORF">BWK62_01535</name>
</gene>
<reference evidence="3 4" key="1">
    <citation type="journal article" date="2017" name="Infect. Genet. Evol.">
        <title>Comparative genome analysis of fish pathogen Flavobacterium columnare reveals extensive sequence diversity within the species.</title>
        <authorList>
            <person name="Kayansamruaj P."/>
            <person name="Dong H.T."/>
            <person name="Hirono I."/>
            <person name="Kondo H."/>
            <person name="Senapin S."/>
            <person name="Rodkhum C."/>
        </authorList>
    </citation>
    <scope>NUCLEOTIDE SEQUENCE [LARGE SCALE GENOMIC DNA]</scope>
    <source>
        <strain evidence="3 4">1214</strain>
    </source>
</reference>
<dbReference type="InterPro" id="IPR001296">
    <property type="entry name" value="Glyco_trans_1"/>
</dbReference>
<dbReference type="Pfam" id="PF00534">
    <property type="entry name" value="Glycos_transf_1"/>
    <property type="match status" value="1"/>
</dbReference>
<dbReference type="CDD" id="cd03811">
    <property type="entry name" value="GT4_GT28_WabH-like"/>
    <property type="match status" value="1"/>
</dbReference>
<dbReference type="EMBL" id="MTCY01000002">
    <property type="protein sequence ID" value="OWP79631.1"/>
    <property type="molecule type" value="Genomic_DNA"/>
</dbReference>
<comment type="caution">
    <text evidence="3">The sequence shown here is derived from an EMBL/GenBank/DDBJ whole genome shotgun (WGS) entry which is preliminary data.</text>
</comment>
<dbReference type="Proteomes" id="UP000198034">
    <property type="component" value="Unassembled WGS sequence"/>
</dbReference>
<evidence type="ECO:0000313" key="3">
    <source>
        <dbReference type="EMBL" id="OWP79631.1"/>
    </source>
</evidence>
<dbReference type="InterPro" id="IPR028098">
    <property type="entry name" value="Glyco_trans_4-like_N"/>
</dbReference>
<dbReference type="PANTHER" id="PTHR12526:SF630">
    <property type="entry name" value="GLYCOSYLTRANSFERASE"/>
    <property type="match status" value="1"/>
</dbReference>
<dbReference type="Gene3D" id="3.40.50.2000">
    <property type="entry name" value="Glycogen Phosphorylase B"/>
    <property type="match status" value="2"/>
</dbReference>
<evidence type="ECO:0000259" key="1">
    <source>
        <dbReference type="Pfam" id="PF00534"/>
    </source>
</evidence>
<dbReference type="AlphaFoldDB" id="A0A246GE04"/>
<evidence type="ECO:0008006" key="5">
    <source>
        <dbReference type="Google" id="ProtNLM"/>
    </source>
</evidence>
<feature type="domain" description="Glycosyl transferase family 1" evidence="1">
    <location>
        <begin position="166"/>
        <end position="326"/>
    </location>
</feature>
<proteinExistence type="predicted"/>
<name>A0A246GE04_9FLAO</name>
<evidence type="ECO:0000313" key="4">
    <source>
        <dbReference type="Proteomes" id="UP000198034"/>
    </source>
</evidence>
<dbReference type="GO" id="GO:0016757">
    <property type="term" value="F:glycosyltransferase activity"/>
    <property type="evidence" value="ECO:0007669"/>
    <property type="project" value="InterPro"/>
</dbReference>
<dbReference type="Pfam" id="PF13439">
    <property type="entry name" value="Glyco_transf_4"/>
    <property type="match status" value="1"/>
</dbReference>
<organism evidence="3 4">
    <name type="scientific">Flavobacterium columnare</name>
    <dbReference type="NCBI Taxonomy" id="996"/>
    <lineage>
        <taxon>Bacteria</taxon>
        <taxon>Pseudomonadati</taxon>
        <taxon>Bacteroidota</taxon>
        <taxon>Flavobacteriia</taxon>
        <taxon>Flavobacteriales</taxon>
        <taxon>Flavobacteriaceae</taxon>
        <taxon>Flavobacterium</taxon>
    </lineage>
</organism>